<feature type="region of interest" description="Disordered" evidence="1">
    <location>
        <begin position="159"/>
        <end position="187"/>
    </location>
</feature>
<organism evidence="2 3">
    <name type="scientific">Protopolystoma xenopodis</name>
    <dbReference type="NCBI Taxonomy" id="117903"/>
    <lineage>
        <taxon>Eukaryota</taxon>
        <taxon>Metazoa</taxon>
        <taxon>Spiralia</taxon>
        <taxon>Lophotrochozoa</taxon>
        <taxon>Platyhelminthes</taxon>
        <taxon>Monogenea</taxon>
        <taxon>Polyopisthocotylea</taxon>
        <taxon>Polystomatidea</taxon>
        <taxon>Polystomatidae</taxon>
        <taxon>Protopolystoma</taxon>
    </lineage>
</organism>
<reference evidence="2" key="1">
    <citation type="submission" date="2018-11" db="EMBL/GenBank/DDBJ databases">
        <authorList>
            <consortium name="Pathogen Informatics"/>
        </authorList>
    </citation>
    <scope>NUCLEOTIDE SEQUENCE</scope>
</reference>
<proteinExistence type="predicted"/>
<feature type="region of interest" description="Disordered" evidence="1">
    <location>
        <begin position="105"/>
        <end position="129"/>
    </location>
</feature>
<sequence length="346" mass="36998">MPTQVQARNNKTKLKSGASVIGTQASTSSEVGPCASSSSVSTPSSTSTSTPCVQEISTSISNQPVGSGGCLFVCSPLSVISGPGDLTSQPSSLHQYQLPHQPSQQLLSYHHQQQQQQQQQRQQLLNKTHQISQGSVTSLSSVIIASNPSSIQPVQATQHLPRYRPQPSPIPSDKPHSQSPQIQQQQQTLHIQMPGQRIGLTQLSSTTASTAASNTVSTAAPTLGGMLSGSSVLSSTSVLTSSSTGLVYSQRLPCTTQLQQPLHQQQLPLQQQQFILQQQQHQQQHSSQQSQSVQIANAVGPFTQIGSTNNCMVRQMTGPHYSPTCSQASIGVTQQVIQPLHFFELL</sequence>
<feature type="compositionally biased region" description="Low complexity" evidence="1">
    <location>
        <begin position="36"/>
        <end position="51"/>
    </location>
</feature>
<evidence type="ECO:0000256" key="1">
    <source>
        <dbReference type="SAM" id="MobiDB-lite"/>
    </source>
</evidence>
<feature type="region of interest" description="Disordered" evidence="1">
    <location>
        <begin position="1"/>
        <end position="51"/>
    </location>
</feature>
<evidence type="ECO:0000313" key="2">
    <source>
        <dbReference type="EMBL" id="VEL23765.1"/>
    </source>
</evidence>
<feature type="compositionally biased region" description="Polar residues" evidence="1">
    <location>
        <begin position="21"/>
        <end position="30"/>
    </location>
</feature>
<name>A0A448WZ41_9PLAT</name>
<keyword evidence="3" id="KW-1185">Reference proteome</keyword>
<dbReference type="Proteomes" id="UP000784294">
    <property type="component" value="Unassembled WGS sequence"/>
</dbReference>
<dbReference type="AlphaFoldDB" id="A0A448WZ41"/>
<comment type="caution">
    <text evidence="2">The sequence shown here is derived from an EMBL/GenBank/DDBJ whole genome shotgun (WGS) entry which is preliminary data.</text>
</comment>
<gene>
    <name evidence="2" type="ORF">PXEA_LOCUS17205</name>
</gene>
<protein>
    <submittedName>
        <fullName evidence="2">Uncharacterized protein</fullName>
    </submittedName>
</protein>
<dbReference type="EMBL" id="CAAALY010063798">
    <property type="protein sequence ID" value="VEL23765.1"/>
    <property type="molecule type" value="Genomic_DNA"/>
</dbReference>
<evidence type="ECO:0000313" key="3">
    <source>
        <dbReference type="Proteomes" id="UP000784294"/>
    </source>
</evidence>
<accession>A0A448WZ41</accession>
<feature type="compositionally biased region" description="Low complexity" evidence="1">
    <location>
        <begin position="177"/>
        <end position="187"/>
    </location>
</feature>